<organism evidence="2">
    <name type="scientific">Leptosphaeria maculans (strain JN3 / isolate v23.1.3 / race Av1-4-5-6-7-8)</name>
    <name type="common">Blackleg fungus</name>
    <name type="synonym">Phoma lingam</name>
    <dbReference type="NCBI Taxonomy" id="985895"/>
    <lineage>
        <taxon>Eukaryota</taxon>
        <taxon>Fungi</taxon>
        <taxon>Dikarya</taxon>
        <taxon>Ascomycota</taxon>
        <taxon>Pezizomycotina</taxon>
        <taxon>Dothideomycetes</taxon>
        <taxon>Pleosporomycetidae</taxon>
        <taxon>Pleosporales</taxon>
        <taxon>Pleosporineae</taxon>
        <taxon>Leptosphaeriaceae</taxon>
        <taxon>Plenodomus</taxon>
        <taxon>Plenodomus lingam/Leptosphaeria maculans species complex</taxon>
    </lineage>
</organism>
<dbReference type="VEuPathDB" id="FungiDB:LEMA_uP121340.1"/>
<dbReference type="InParanoid" id="E4ZSJ0"/>
<evidence type="ECO:0000313" key="1">
    <source>
        <dbReference type="EMBL" id="CBX94370.1"/>
    </source>
</evidence>
<dbReference type="EMBL" id="FP929122">
    <property type="protein sequence ID" value="CBX94370.1"/>
    <property type="molecule type" value="Genomic_DNA"/>
</dbReference>
<reference evidence="2" key="1">
    <citation type="journal article" date="2011" name="Nat. Commun.">
        <title>Effector diversification within compartments of the Leptosphaeria maculans genome affected by Repeat-Induced Point mutations.</title>
        <authorList>
            <person name="Rouxel T."/>
            <person name="Grandaubert J."/>
            <person name="Hane J.K."/>
            <person name="Hoede C."/>
            <person name="van de Wouw A.P."/>
            <person name="Couloux A."/>
            <person name="Dominguez V."/>
            <person name="Anthouard V."/>
            <person name="Bally P."/>
            <person name="Bourras S."/>
            <person name="Cozijnsen A.J."/>
            <person name="Ciuffetti L.M."/>
            <person name="Degrave A."/>
            <person name="Dilmaghani A."/>
            <person name="Duret L."/>
            <person name="Fudal I."/>
            <person name="Goodwin S.B."/>
            <person name="Gout L."/>
            <person name="Glaser N."/>
            <person name="Linglin J."/>
            <person name="Kema G.H.J."/>
            <person name="Lapalu N."/>
            <person name="Lawrence C.B."/>
            <person name="May K."/>
            <person name="Meyer M."/>
            <person name="Ollivier B."/>
            <person name="Poulain J."/>
            <person name="Schoch C.L."/>
            <person name="Simon A."/>
            <person name="Spatafora J.W."/>
            <person name="Stachowiak A."/>
            <person name="Turgeon B.G."/>
            <person name="Tyler B.M."/>
            <person name="Vincent D."/>
            <person name="Weissenbach J."/>
            <person name="Amselem J."/>
            <person name="Quesneville H."/>
            <person name="Oliver R.P."/>
            <person name="Wincker P."/>
            <person name="Balesdent M.-H."/>
            <person name="Howlett B.J."/>
        </authorList>
    </citation>
    <scope>NUCLEOTIDE SEQUENCE [LARGE SCALE GENOMIC DNA]</scope>
    <source>
        <strain evidence="2">JN3 / isolate v23.1.3 / race Av1-4-5-6-7-8</strain>
    </source>
</reference>
<protein>
    <submittedName>
        <fullName evidence="1">Predicted protein</fullName>
    </submittedName>
</protein>
<dbReference type="AlphaFoldDB" id="E4ZSJ0"/>
<gene>
    <name evidence="1" type="ORF">LEMA_uP121340.1</name>
</gene>
<accession>E4ZSJ0</accession>
<evidence type="ECO:0000313" key="2">
    <source>
        <dbReference type="Proteomes" id="UP000002668"/>
    </source>
</evidence>
<proteinExistence type="predicted"/>
<name>E4ZSJ0_LEPMJ</name>
<dbReference type="Proteomes" id="UP000002668">
    <property type="component" value="Genome"/>
</dbReference>
<keyword evidence="2" id="KW-1185">Reference proteome</keyword>
<sequence length="61" mass="6387">MVVLTTVAGLQGSLRDISGIMYVMGFALFHSNRGPPPQTKPALGMAANQADESLLPAIFQG</sequence>
<dbReference type="HOGENOM" id="CLU_2923062_0_0_1"/>